<keyword evidence="3" id="KW-1185">Reference proteome</keyword>
<dbReference type="InterPro" id="IPR015424">
    <property type="entry name" value="PyrdxlP-dep_Trfase"/>
</dbReference>
<accession>A0A0V7ZEA3</accession>
<evidence type="ECO:0000313" key="1">
    <source>
        <dbReference type="EMBL" id="KST62837.1"/>
    </source>
</evidence>
<evidence type="ECO:0008006" key="4">
    <source>
        <dbReference type="Google" id="ProtNLM"/>
    </source>
</evidence>
<dbReference type="Gene3D" id="3.90.1150.10">
    <property type="entry name" value="Aspartate Aminotransferase, domain 1"/>
    <property type="match status" value="1"/>
</dbReference>
<comment type="caution">
    <text evidence="2">The sequence shown here is derived from an EMBL/GenBank/DDBJ whole genome shotgun (WGS) entry which is preliminary data.</text>
</comment>
<proteinExistence type="predicted"/>
<dbReference type="EMBL" id="LMTZ01000149">
    <property type="protein sequence ID" value="KST62837.1"/>
    <property type="molecule type" value="Genomic_DNA"/>
</dbReference>
<sequence>MNNSSGIETPSHVLKVMDLPLEVMEGALRIGIGKFTTNEEIKCAAEILSSAINLTRKAMHRKA</sequence>
<protein>
    <recommendedName>
        <fullName evidence="4">Cysteine desulfurase</fullName>
    </recommendedName>
</protein>
<evidence type="ECO:0000313" key="3">
    <source>
        <dbReference type="Proteomes" id="UP000053372"/>
    </source>
</evidence>
<evidence type="ECO:0000313" key="2">
    <source>
        <dbReference type="EMBL" id="KST62889.1"/>
    </source>
</evidence>
<dbReference type="InterPro" id="IPR015422">
    <property type="entry name" value="PyrdxlP-dep_Trfase_small"/>
</dbReference>
<dbReference type="SUPFAM" id="SSF53383">
    <property type="entry name" value="PLP-dependent transferases"/>
    <property type="match status" value="1"/>
</dbReference>
<dbReference type="RefSeq" id="WP_027841724.1">
    <property type="nucleotide sequence ID" value="NZ_LMTZ01000148.1"/>
</dbReference>
<organism evidence="2 3">
    <name type="scientific">Mastigocoleus testarum BC008</name>
    <dbReference type="NCBI Taxonomy" id="371196"/>
    <lineage>
        <taxon>Bacteria</taxon>
        <taxon>Bacillati</taxon>
        <taxon>Cyanobacteriota</taxon>
        <taxon>Cyanophyceae</taxon>
        <taxon>Nostocales</taxon>
        <taxon>Hapalosiphonaceae</taxon>
        <taxon>Mastigocoleus</taxon>
    </lineage>
</organism>
<gene>
    <name evidence="1" type="ORF">BC008_10960</name>
    <name evidence="2" type="ORF">BC008_11245</name>
</gene>
<dbReference type="EMBL" id="LMTZ01000148">
    <property type="protein sequence ID" value="KST62889.1"/>
    <property type="molecule type" value="Genomic_DNA"/>
</dbReference>
<reference evidence="2 3" key="1">
    <citation type="journal article" date="2015" name="Genome Announc.">
        <title>Draft Genome of the Euendolithic (true boring) Cyanobacterium Mastigocoleus testarum strain BC008.</title>
        <authorList>
            <person name="Guida B.S."/>
            <person name="Garcia-Pichel F."/>
        </authorList>
    </citation>
    <scope>NUCLEOTIDE SEQUENCE [LARGE SCALE GENOMIC DNA]</scope>
    <source>
        <strain evidence="2 3">BC008</strain>
    </source>
</reference>
<name>A0A0V7ZEA3_9CYAN</name>
<dbReference type="AlphaFoldDB" id="A0A0V7ZEA3"/>
<dbReference type="Proteomes" id="UP000053372">
    <property type="component" value="Unassembled WGS sequence"/>
</dbReference>